<keyword evidence="1" id="KW-0446">Lipid-binding</keyword>
<sequence>MESGGEIGFDAAVKMIRNMPNSGPYQPSHEMMLKFYGLYKQATEGSCSEPKPAFYEIVKGYKWKAWNALGDMPKTDAMATYVEELKKIIETMSYSEDVANFIDVLGPFYEYVDVSGKKPNNNNNIKDSDDSSNEKEEHITNGHIVNGDGASDSESGDSSIELEQTSSTESSPQHLAAQHVEHELCEDSEEMLMVLETTVSHTEPEEESIQAELHKAEEDELEPQLDGSSINDLNVIELENHITLQQGPLIPNGNPVHSLELGDQVLVNNISSMPVSVVQRLLSDTESDEEYSEPAETPDLLVQQDDHSSPDQQLHDSQQNSIEQQTQPPQHQNIITVEQVATSSVPVSVPSSVPEHITHGGGDKSHPGGLQMTPRQTSQSRTFRSGLPRSSVDNILSDGSSGAGYTQAFSGGSGGWGGPGGSGGGRRGSGDLAADVNAQLIVVLRRLQTDMENVLHRLNTLETLTLTHHHSVCLQSQARGAALRSGSWLNVVTNLAHRSWHSFPAQLTNSPNFLLIFRVIVVGQIKLSQISKIRKNR</sequence>
<reference evidence="4 5" key="1">
    <citation type="submission" date="2024-05" db="EMBL/GenBank/DDBJ databases">
        <authorList>
            <person name="Wallberg A."/>
        </authorList>
    </citation>
    <scope>NUCLEOTIDE SEQUENCE [LARGE SCALE GENOMIC DNA]</scope>
</reference>
<feature type="non-terminal residue" evidence="4">
    <location>
        <position position="537"/>
    </location>
</feature>
<dbReference type="GO" id="GO:0006631">
    <property type="term" value="P:fatty acid metabolic process"/>
    <property type="evidence" value="ECO:0007669"/>
    <property type="project" value="TreeGrafter"/>
</dbReference>
<dbReference type="EMBL" id="CAXKWB010019192">
    <property type="protein sequence ID" value="CAL4121733.1"/>
    <property type="molecule type" value="Genomic_DNA"/>
</dbReference>
<evidence type="ECO:0000259" key="3">
    <source>
        <dbReference type="PROSITE" id="PS51228"/>
    </source>
</evidence>
<dbReference type="PRINTS" id="PR00689">
    <property type="entry name" value="ACOABINDINGP"/>
</dbReference>
<dbReference type="SUPFAM" id="SSF47027">
    <property type="entry name" value="Acyl-CoA binding protein"/>
    <property type="match status" value="1"/>
</dbReference>
<feature type="compositionally biased region" description="Basic and acidic residues" evidence="2">
    <location>
        <begin position="126"/>
        <end position="140"/>
    </location>
</feature>
<accession>A0AAV2R9T6</accession>
<feature type="compositionally biased region" description="Polar residues" evidence="2">
    <location>
        <begin position="310"/>
        <end position="330"/>
    </location>
</feature>
<dbReference type="PROSITE" id="PS00880">
    <property type="entry name" value="ACB_1"/>
    <property type="match status" value="1"/>
</dbReference>
<evidence type="ECO:0000313" key="5">
    <source>
        <dbReference type="Proteomes" id="UP001497623"/>
    </source>
</evidence>
<feature type="compositionally biased region" description="Low complexity" evidence="2">
    <location>
        <begin position="147"/>
        <end position="159"/>
    </location>
</feature>
<evidence type="ECO:0000256" key="1">
    <source>
        <dbReference type="ARBA" id="ARBA00023121"/>
    </source>
</evidence>
<feature type="compositionally biased region" description="Low complexity" evidence="2">
    <location>
        <begin position="343"/>
        <end position="354"/>
    </location>
</feature>
<dbReference type="Proteomes" id="UP001497623">
    <property type="component" value="Unassembled WGS sequence"/>
</dbReference>
<evidence type="ECO:0000256" key="2">
    <source>
        <dbReference type="SAM" id="MobiDB-lite"/>
    </source>
</evidence>
<feature type="compositionally biased region" description="Polar residues" evidence="2">
    <location>
        <begin position="373"/>
        <end position="383"/>
    </location>
</feature>
<dbReference type="GO" id="GO:0005737">
    <property type="term" value="C:cytoplasm"/>
    <property type="evidence" value="ECO:0007669"/>
    <property type="project" value="TreeGrafter"/>
</dbReference>
<protein>
    <recommendedName>
        <fullName evidence="3">ACB domain-containing protein</fullName>
    </recommendedName>
</protein>
<feature type="region of interest" description="Disordered" evidence="2">
    <location>
        <begin position="342"/>
        <end position="430"/>
    </location>
</feature>
<organism evidence="4 5">
    <name type="scientific">Meganyctiphanes norvegica</name>
    <name type="common">Northern krill</name>
    <name type="synonym">Thysanopoda norvegica</name>
    <dbReference type="NCBI Taxonomy" id="48144"/>
    <lineage>
        <taxon>Eukaryota</taxon>
        <taxon>Metazoa</taxon>
        <taxon>Ecdysozoa</taxon>
        <taxon>Arthropoda</taxon>
        <taxon>Crustacea</taxon>
        <taxon>Multicrustacea</taxon>
        <taxon>Malacostraca</taxon>
        <taxon>Eumalacostraca</taxon>
        <taxon>Eucarida</taxon>
        <taxon>Euphausiacea</taxon>
        <taxon>Euphausiidae</taxon>
        <taxon>Meganyctiphanes</taxon>
    </lineage>
</organism>
<keyword evidence="5" id="KW-1185">Reference proteome</keyword>
<comment type="caution">
    <text evidence="4">The sequence shown here is derived from an EMBL/GenBank/DDBJ whole genome shotgun (WGS) entry which is preliminary data.</text>
</comment>
<dbReference type="InterPro" id="IPR000582">
    <property type="entry name" value="Acyl-CoA-binding_protein"/>
</dbReference>
<dbReference type="PANTHER" id="PTHR23310">
    <property type="entry name" value="ACYL-COA-BINDING PROTEIN, ACBP"/>
    <property type="match status" value="1"/>
</dbReference>
<feature type="compositionally biased region" description="Polar residues" evidence="2">
    <location>
        <begin position="391"/>
        <end position="409"/>
    </location>
</feature>
<dbReference type="GO" id="GO:0019915">
    <property type="term" value="P:lipid storage"/>
    <property type="evidence" value="ECO:0007669"/>
    <property type="project" value="UniProtKB-ARBA"/>
</dbReference>
<feature type="compositionally biased region" description="Polar residues" evidence="2">
    <location>
        <begin position="161"/>
        <end position="173"/>
    </location>
</feature>
<dbReference type="InterPro" id="IPR014352">
    <property type="entry name" value="FERM/acyl-CoA-bd_prot_sf"/>
</dbReference>
<feature type="domain" description="ACB" evidence="3">
    <location>
        <begin position="1"/>
        <end position="94"/>
    </location>
</feature>
<dbReference type="Pfam" id="PF00887">
    <property type="entry name" value="ACBP"/>
    <property type="match status" value="1"/>
</dbReference>
<feature type="compositionally biased region" description="Basic and acidic residues" evidence="2">
    <location>
        <begin position="356"/>
        <end position="366"/>
    </location>
</feature>
<dbReference type="AlphaFoldDB" id="A0AAV2R9T6"/>
<dbReference type="InterPro" id="IPR035984">
    <property type="entry name" value="Acyl-CoA-binding_sf"/>
</dbReference>
<dbReference type="PROSITE" id="PS51228">
    <property type="entry name" value="ACB_2"/>
    <property type="match status" value="1"/>
</dbReference>
<evidence type="ECO:0000313" key="4">
    <source>
        <dbReference type="EMBL" id="CAL4121733.1"/>
    </source>
</evidence>
<dbReference type="Gene3D" id="1.20.80.10">
    <property type="match status" value="1"/>
</dbReference>
<proteinExistence type="predicted"/>
<dbReference type="InterPro" id="IPR022408">
    <property type="entry name" value="Acyl-CoA-binding_prot_CS"/>
</dbReference>
<gene>
    <name evidence="4" type="ORF">MNOR_LOCUS22595</name>
</gene>
<dbReference type="GO" id="GO:0000062">
    <property type="term" value="F:fatty-acyl-CoA binding"/>
    <property type="evidence" value="ECO:0007669"/>
    <property type="project" value="InterPro"/>
</dbReference>
<feature type="region of interest" description="Disordered" evidence="2">
    <location>
        <begin position="302"/>
        <end position="330"/>
    </location>
</feature>
<dbReference type="PANTHER" id="PTHR23310:SF77">
    <property type="entry name" value="LD25952P"/>
    <property type="match status" value="1"/>
</dbReference>
<dbReference type="FunFam" id="1.20.80.10:FF:000010">
    <property type="entry name" value="Acyl-CoA-binding domain-containing protein 5"/>
    <property type="match status" value="1"/>
</dbReference>
<feature type="region of interest" description="Disordered" evidence="2">
    <location>
        <begin position="116"/>
        <end position="181"/>
    </location>
</feature>
<feature type="compositionally biased region" description="Gly residues" evidence="2">
    <location>
        <begin position="411"/>
        <end position="427"/>
    </location>
</feature>
<name>A0AAV2R9T6_MEGNR</name>